<feature type="coiled-coil region" evidence="8">
    <location>
        <begin position="101"/>
        <end position="135"/>
    </location>
</feature>
<keyword evidence="5 7" id="KW-0804">Transcription</keyword>
<accession>A0AAE8N2Q8</accession>
<evidence type="ECO:0000256" key="8">
    <source>
        <dbReference type="SAM" id="Coils"/>
    </source>
</evidence>
<dbReference type="EMBL" id="ONZQ02000010">
    <property type="protein sequence ID" value="SPO04429.1"/>
    <property type="molecule type" value="Genomic_DNA"/>
</dbReference>
<protein>
    <recommendedName>
        <fullName evidence="7">Mediator of RNA polymerase II transcription subunit 9</fullName>
    </recommendedName>
    <alternativeName>
        <fullName evidence="7">Mediator complex subunit 9</fullName>
    </alternativeName>
</protein>
<evidence type="ECO:0000256" key="7">
    <source>
        <dbReference type="RuleBase" id="RU364145"/>
    </source>
</evidence>
<comment type="subcellular location">
    <subcellularLocation>
        <location evidence="1 7">Nucleus</location>
    </subcellularLocation>
</comment>
<evidence type="ECO:0000256" key="4">
    <source>
        <dbReference type="ARBA" id="ARBA00023159"/>
    </source>
</evidence>
<evidence type="ECO:0000313" key="10">
    <source>
        <dbReference type="EMBL" id="SPO04429.1"/>
    </source>
</evidence>
<dbReference type="InterPro" id="IPR011425">
    <property type="entry name" value="Med9"/>
</dbReference>
<keyword evidence="11" id="KW-1185">Reference proteome</keyword>
<evidence type="ECO:0000313" key="11">
    <source>
        <dbReference type="Proteomes" id="UP001187682"/>
    </source>
</evidence>
<evidence type="ECO:0000256" key="2">
    <source>
        <dbReference type="ARBA" id="ARBA00008089"/>
    </source>
</evidence>
<gene>
    <name evidence="7" type="primary">MED9</name>
    <name evidence="10" type="ORF">DNG_07114</name>
</gene>
<proteinExistence type="inferred from homology"/>
<dbReference type="GO" id="GO:0016592">
    <property type="term" value="C:mediator complex"/>
    <property type="evidence" value="ECO:0007669"/>
    <property type="project" value="InterPro"/>
</dbReference>
<dbReference type="AlphaFoldDB" id="A0AAE8N2Q8"/>
<feature type="region of interest" description="Disordered" evidence="9">
    <location>
        <begin position="42"/>
        <end position="90"/>
    </location>
</feature>
<comment type="function">
    <text evidence="7">Component of the Mediator complex, a coactivator involved in the regulated transcription of nearly all RNA polymerase II-dependent genes. Mediator functions as a bridge to convey information from gene-specific regulatory proteins to the basal RNA polymerase II transcription machinery. Mediator is recruited to promoters by direct interactions with regulatory proteins and serves as a scaffold for the assembly of a functional preinitiation complex with RNA polymerase II and the general transcription factors.</text>
</comment>
<evidence type="ECO:0000256" key="5">
    <source>
        <dbReference type="ARBA" id="ARBA00023163"/>
    </source>
</evidence>
<evidence type="ECO:0000256" key="9">
    <source>
        <dbReference type="SAM" id="MobiDB-lite"/>
    </source>
</evidence>
<dbReference type="Pfam" id="PF07544">
    <property type="entry name" value="Med9"/>
    <property type="match status" value="1"/>
</dbReference>
<reference evidence="10" key="1">
    <citation type="submission" date="2018-03" db="EMBL/GenBank/DDBJ databases">
        <authorList>
            <person name="Guldener U."/>
        </authorList>
    </citation>
    <scope>NUCLEOTIDE SEQUENCE</scope>
</reference>
<evidence type="ECO:0000256" key="1">
    <source>
        <dbReference type="ARBA" id="ARBA00004123"/>
    </source>
</evidence>
<feature type="compositionally biased region" description="Low complexity" evidence="9">
    <location>
        <begin position="53"/>
        <end position="66"/>
    </location>
</feature>
<comment type="subunit">
    <text evidence="7">Component of the Mediator complex.</text>
</comment>
<organism evidence="10 11">
    <name type="scientific">Cephalotrichum gorgonifer</name>
    <dbReference type="NCBI Taxonomy" id="2041049"/>
    <lineage>
        <taxon>Eukaryota</taxon>
        <taxon>Fungi</taxon>
        <taxon>Dikarya</taxon>
        <taxon>Ascomycota</taxon>
        <taxon>Pezizomycotina</taxon>
        <taxon>Sordariomycetes</taxon>
        <taxon>Hypocreomycetidae</taxon>
        <taxon>Microascales</taxon>
        <taxon>Microascaceae</taxon>
        <taxon>Cephalotrichum</taxon>
    </lineage>
</organism>
<keyword evidence="8" id="KW-0175">Coiled coil</keyword>
<comment type="caution">
    <text evidence="10">The sequence shown here is derived from an EMBL/GenBank/DDBJ whole genome shotgun (WGS) entry which is preliminary data.</text>
</comment>
<dbReference type="GO" id="GO:0003712">
    <property type="term" value="F:transcription coregulator activity"/>
    <property type="evidence" value="ECO:0007669"/>
    <property type="project" value="InterPro"/>
</dbReference>
<keyword evidence="4 7" id="KW-0010">Activator</keyword>
<sequence length="151" mass="15789">MPPQSSPDAQDALALPPTFSPDSLDSITELTTILSRLRSAIQAAPGPGGIPGGTPLPSSGASPAGTGSLGKDGGLSLKDVPGATDHLKHKLQKARMQVKALPDMERGMAEQEVEIKELEERIRMQREVLERLKAGGARFSAAEAARGEKEG</sequence>
<feature type="region of interest" description="Disordered" evidence="9">
    <location>
        <begin position="1"/>
        <end position="24"/>
    </location>
</feature>
<dbReference type="GO" id="GO:0006357">
    <property type="term" value="P:regulation of transcription by RNA polymerase II"/>
    <property type="evidence" value="ECO:0007669"/>
    <property type="project" value="InterPro"/>
</dbReference>
<comment type="similarity">
    <text evidence="2 7">Belongs to the Mediator complex subunit 9 family.</text>
</comment>
<keyword evidence="3 7" id="KW-0805">Transcription regulation</keyword>
<name>A0AAE8N2Q8_9PEZI</name>
<dbReference type="Proteomes" id="UP001187682">
    <property type="component" value="Unassembled WGS sequence"/>
</dbReference>
<evidence type="ECO:0000256" key="6">
    <source>
        <dbReference type="ARBA" id="ARBA00023242"/>
    </source>
</evidence>
<evidence type="ECO:0000256" key="3">
    <source>
        <dbReference type="ARBA" id="ARBA00023015"/>
    </source>
</evidence>
<keyword evidence="6 7" id="KW-0539">Nucleus</keyword>